<dbReference type="STRING" id="1423807.FD16_GL000561"/>
<dbReference type="Gene3D" id="3.30.420.150">
    <property type="entry name" value="Exopolyphosphatase. Domain 2"/>
    <property type="match status" value="1"/>
</dbReference>
<dbReference type="InterPro" id="IPR048950">
    <property type="entry name" value="Ppx_GppA_C"/>
</dbReference>
<dbReference type="RefSeq" id="WP_010621345.1">
    <property type="nucleotide sequence ID" value="NZ_AZGF01000015.1"/>
</dbReference>
<dbReference type="PATRIC" id="fig|1423807.3.peg.569"/>
<dbReference type="Gene3D" id="3.30.420.40">
    <property type="match status" value="1"/>
</dbReference>
<dbReference type="EMBL" id="AZGF01000015">
    <property type="protein sequence ID" value="KRM11772.1"/>
    <property type="molecule type" value="Genomic_DNA"/>
</dbReference>
<evidence type="ECO:0000259" key="3">
    <source>
        <dbReference type="Pfam" id="PF21447"/>
    </source>
</evidence>
<reference evidence="4 5" key="1">
    <citation type="journal article" date="2015" name="Genome Announc.">
        <title>Expanding the biotechnology potential of lactobacilli through comparative genomics of 213 strains and associated genera.</title>
        <authorList>
            <person name="Sun Z."/>
            <person name="Harris H.M."/>
            <person name="McCann A."/>
            <person name="Guo C."/>
            <person name="Argimon S."/>
            <person name="Zhang W."/>
            <person name="Yang X."/>
            <person name="Jeffery I.B."/>
            <person name="Cooney J.C."/>
            <person name="Kagawa T.F."/>
            <person name="Liu W."/>
            <person name="Song Y."/>
            <person name="Salvetti E."/>
            <person name="Wrobel A."/>
            <person name="Rasinkangas P."/>
            <person name="Parkhill J."/>
            <person name="Rea M.C."/>
            <person name="O'Sullivan O."/>
            <person name="Ritari J."/>
            <person name="Douillard F.P."/>
            <person name="Paul Ross R."/>
            <person name="Yang R."/>
            <person name="Briner A.E."/>
            <person name="Felis G.E."/>
            <person name="de Vos W.M."/>
            <person name="Barrangou R."/>
            <person name="Klaenhammer T.R."/>
            <person name="Caufield P.W."/>
            <person name="Cui Y."/>
            <person name="Zhang H."/>
            <person name="O'Toole P.W."/>
        </authorList>
    </citation>
    <scope>NUCLEOTIDE SEQUENCE [LARGE SCALE GENOMIC DNA]</scope>
    <source>
        <strain evidence="4 5">DSM 5007</strain>
    </source>
</reference>
<protein>
    <submittedName>
        <fullName evidence="4">Exopolyphosphatase</fullName>
    </submittedName>
</protein>
<dbReference type="PANTHER" id="PTHR30005">
    <property type="entry name" value="EXOPOLYPHOSPHATASE"/>
    <property type="match status" value="1"/>
</dbReference>
<comment type="caution">
    <text evidence="4">The sequence shown here is derived from an EMBL/GenBank/DDBJ whole genome shotgun (WGS) entry which is preliminary data.</text>
</comment>
<name>A0A0R1WC22_9LACO</name>
<dbReference type="Proteomes" id="UP000051820">
    <property type="component" value="Unassembled WGS sequence"/>
</dbReference>
<feature type="domain" description="Ppx/GppA phosphatase C-terminal" evidence="3">
    <location>
        <begin position="320"/>
        <end position="475"/>
    </location>
</feature>
<accession>A0A0R1WC22</accession>
<dbReference type="OrthoDB" id="9814545at2"/>
<keyword evidence="5" id="KW-1185">Reference proteome</keyword>
<sequence>MSQPNLTAQIVINAQSIDLCITDLKKMKIIEQASAPVTLGDHLFISGGITAAIVDDAIDVLVKFKMVMADYGVTDANLVASHAVSQAENINFIQDQIYIQTGMRPKLLTVNEELMYRVQACAAFLPHFKKLIQKGIVIIQVGASMMTLTIFQDGQITLAQEVPLGPLRVAQTLKKLERQVVSYEDVLDEYLYSKLLEVWKMIPEQYFDRVILMGSKLTLLENLIPKGERAVELTHQDFDQHFNDVMKLSDQDLDSQLPQMEADEVAPLFLMLDQIFDHLQVKDINLTDIKLTDGLIANLNAQDKQTSNAWNYDQMILDEAQNISKRYLVDQDHQQQVLKFAMQLFDRLKKFHGLSKRDRLLLQLSAILADTGLYLNSHHHSFHSEYIIEASEIIGINENEQQIVAAVARYHSSSSPSLNLNNLVQFQINDKLRIAKLAAILRLADALDDSHLAKIKKITLHLDNESRQIEITASADKNIALEQLTFQQKADFFQTVYGLKPILKSSRK</sequence>
<dbReference type="Pfam" id="PF21447">
    <property type="entry name" value="Ppx-GppA_III"/>
    <property type="match status" value="1"/>
</dbReference>
<dbReference type="InterPro" id="IPR003695">
    <property type="entry name" value="Ppx_GppA_N"/>
</dbReference>
<gene>
    <name evidence="4" type="ORF">FD16_GL000561</name>
</gene>
<dbReference type="PANTHER" id="PTHR30005:SF0">
    <property type="entry name" value="RETROGRADE REGULATION PROTEIN 2"/>
    <property type="match status" value="1"/>
</dbReference>
<dbReference type="GO" id="GO:0016462">
    <property type="term" value="F:pyrophosphatase activity"/>
    <property type="evidence" value="ECO:0007669"/>
    <property type="project" value="TreeGrafter"/>
</dbReference>
<evidence type="ECO:0000259" key="2">
    <source>
        <dbReference type="Pfam" id="PF02541"/>
    </source>
</evidence>
<dbReference type="SUPFAM" id="SSF109604">
    <property type="entry name" value="HD-domain/PDEase-like"/>
    <property type="match status" value="1"/>
</dbReference>
<dbReference type="InterPro" id="IPR050273">
    <property type="entry name" value="GppA/Ppx_hydrolase"/>
</dbReference>
<dbReference type="SUPFAM" id="SSF53067">
    <property type="entry name" value="Actin-like ATPase domain"/>
    <property type="match status" value="1"/>
</dbReference>
<evidence type="ECO:0000313" key="4">
    <source>
        <dbReference type="EMBL" id="KRM11772.1"/>
    </source>
</evidence>
<comment type="similarity">
    <text evidence="1">Belongs to the GppA/Ppx family.</text>
</comment>
<dbReference type="eggNOG" id="COG0248">
    <property type="taxonomic scope" value="Bacteria"/>
</dbReference>
<dbReference type="AlphaFoldDB" id="A0A0R1WC22"/>
<feature type="domain" description="Ppx/GppA phosphatase N-terminal" evidence="2">
    <location>
        <begin position="25"/>
        <end position="298"/>
    </location>
</feature>
<organism evidence="4 5">
    <name type="scientific">Paucilactobacillus suebicus DSM 5007 = KCTC 3549</name>
    <dbReference type="NCBI Taxonomy" id="1423807"/>
    <lineage>
        <taxon>Bacteria</taxon>
        <taxon>Bacillati</taxon>
        <taxon>Bacillota</taxon>
        <taxon>Bacilli</taxon>
        <taxon>Lactobacillales</taxon>
        <taxon>Lactobacillaceae</taxon>
        <taxon>Paucilactobacillus</taxon>
    </lineage>
</organism>
<dbReference type="Gene3D" id="1.10.3210.10">
    <property type="entry name" value="Hypothetical protein af1432"/>
    <property type="match status" value="1"/>
</dbReference>
<dbReference type="InterPro" id="IPR043129">
    <property type="entry name" value="ATPase_NBD"/>
</dbReference>
<dbReference type="Pfam" id="PF02541">
    <property type="entry name" value="Ppx-GppA"/>
    <property type="match status" value="1"/>
</dbReference>
<proteinExistence type="inferred from homology"/>
<evidence type="ECO:0000256" key="1">
    <source>
        <dbReference type="ARBA" id="ARBA00007125"/>
    </source>
</evidence>
<evidence type="ECO:0000313" key="5">
    <source>
        <dbReference type="Proteomes" id="UP000051820"/>
    </source>
</evidence>